<accession>A0A6C0K5S8</accession>
<feature type="region of interest" description="Disordered" evidence="1">
    <location>
        <begin position="490"/>
        <end position="587"/>
    </location>
</feature>
<dbReference type="EMBL" id="MN740798">
    <property type="protein sequence ID" value="QHU12150.1"/>
    <property type="molecule type" value="Genomic_DNA"/>
</dbReference>
<sequence length="587" mass="64261">MGDTIQDPAKQLEDALLQLQDLAKQDPELLKKKIWDTASAISFLVMEAKKGDFKPGWSANLKDAEGQSVFTKEDMDLVEAVIDMYVKPLFSDIQKGGAKPTTPKPAKGAKPTTPKPAKGAKGAKPGTDTPGKPDATPGTATPGTATPGTATPGTASTTKPSETHPPIIPTSGGLVQEKKPSSLPSLPIHLSDISMDVIFWKVKKFIDGLDDTAHKFSREMGPFKFFYDAPMDFRIPVVDPVVTPVLTLIPIPPRIIPVLLEVIVETVRVIFSTGPMSNDLVRKLLSLVLAIIDVSKGNWKHALLSMAGYFGKNPMLVGIVGKVFLTILQRVAPDILTSLVFTSYMSAKSLVIGTLAWLVTTFSPDFARKIISRTLSKMNAPDGPLGKARAIIEKKMESDPKYELRFKEVLESLNVSFDDLQNLQMIARQPAIMCSKEFQDALDGIRMIPPMRLIFELYNIPTDPDTVNYVCGQFKNLPIEQTIKAGLDDVLGKTEPPSVHDSDEIEAKSEAKPEGKEDEKKPEAKPEGKEDEKKPEAKPEAKPEGKEDEKKPEAKPEAKKPEGKKPEAKKTNVKYVGSQRIVTPKKR</sequence>
<feature type="compositionally biased region" description="Basic and acidic residues" evidence="1">
    <location>
        <begin position="490"/>
        <end position="570"/>
    </location>
</feature>
<evidence type="ECO:0000256" key="1">
    <source>
        <dbReference type="SAM" id="MobiDB-lite"/>
    </source>
</evidence>
<proteinExistence type="predicted"/>
<dbReference type="AlphaFoldDB" id="A0A6C0K5S8"/>
<name>A0A6C0K5S8_9ZZZZ</name>
<organism evidence="2">
    <name type="scientific">viral metagenome</name>
    <dbReference type="NCBI Taxonomy" id="1070528"/>
    <lineage>
        <taxon>unclassified sequences</taxon>
        <taxon>metagenomes</taxon>
        <taxon>organismal metagenomes</taxon>
    </lineage>
</organism>
<evidence type="ECO:0000313" key="2">
    <source>
        <dbReference type="EMBL" id="QHU12150.1"/>
    </source>
</evidence>
<reference evidence="2" key="1">
    <citation type="journal article" date="2020" name="Nature">
        <title>Giant virus diversity and host interactions through global metagenomics.</title>
        <authorList>
            <person name="Schulz F."/>
            <person name="Roux S."/>
            <person name="Paez-Espino D."/>
            <person name="Jungbluth S."/>
            <person name="Walsh D.A."/>
            <person name="Denef V.J."/>
            <person name="McMahon K.D."/>
            <person name="Konstantinidis K.T."/>
            <person name="Eloe-Fadrosh E.A."/>
            <person name="Kyrpides N.C."/>
            <person name="Woyke T."/>
        </authorList>
    </citation>
    <scope>NUCLEOTIDE SEQUENCE</scope>
    <source>
        <strain evidence="2">GVMAG-S-1101171-110</strain>
    </source>
</reference>
<protein>
    <submittedName>
        <fullName evidence="2">Uncharacterized protein</fullName>
    </submittedName>
</protein>
<feature type="compositionally biased region" description="Low complexity" evidence="1">
    <location>
        <begin position="95"/>
        <end position="160"/>
    </location>
</feature>
<feature type="region of interest" description="Disordered" evidence="1">
    <location>
        <begin position="93"/>
        <end position="181"/>
    </location>
</feature>